<feature type="transmembrane region" description="Helical" evidence="15">
    <location>
        <begin position="70"/>
        <end position="91"/>
    </location>
</feature>
<accession>A0ABP7TXF9</accession>
<evidence type="ECO:0000256" key="6">
    <source>
        <dbReference type="ARBA" id="ARBA00022485"/>
    </source>
</evidence>
<organism evidence="17 18">
    <name type="scientific">Allokutzneria multivorans</name>
    <dbReference type="NCBI Taxonomy" id="1142134"/>
    <lineage>
        <taxon>Bacteria</taxon>
        <taxon>Bacillati</taxon>
        <taxon>Actinomycetota</taxon>
        <taxon>Actinomycetes</taxon>
        <taxon>Pseudonocardiales</taxon>
        <taxon>Pseudonocardiaceae</taxon>
        <taxon>Allokutzneria</taxon>
    </lineage>
</organism>
<dbReference type="InterPro" id="IPR011712">
    <property type="entry name" value="Sig_transdc_His_kin_sub3_dim/P"/>
</dbReference>
<evidence type="ECO:0000256" key="11">
    <source>
        <dbReference type="ARBA" id="ARBA00023012"/>
    </source>
</evidence>
<evidence type="ECO:0000256" key="12">
    <source>
        <dbReference type="ARBA" id="ARBA00023014"/>
    </source>
</evidence>
<dbReference type="Gene3D" id="3.30.565.10">
    <property type="entry name" value="Histidine kinase-like ATPase, C-terminal domain"/>
    <property type="match status" value="1"/>
</dbReference>
<dbReference type="SUPFAM" id="SSF55874">
    <property type="entry name" value="ATPase domain of HSP90 chaperone/DNA topoisomerase II/histidine kinase"/>
    <property type="match status" value="1"/>
</dbReference>
<keyword evidence="15" id="KW-1133">Transmembrane helix</keyword>
<keyword evidence="12" id="KW-0411">Iron-sulfur</keyword>
<dbReference type="CDD" id="cd16917">
    <property type="entry name" value="HATPase_UhpB-NarQ-NarX-like"/>
    <property type="match status" value="1"/>
</dbReference>
<comment type="cofactor">
    <cofactor evidence="2">
        <name>[4Fe-4S] cluster</name>
        <dbReference type="ChEBI" id="CHEBI:49883"/>
    </cofactor>
</comment>
<dbReference type="EMBL" id="BAABAL010000021">
    <property type="protein sequence ID" value="GAA4032672.1"/>
    <property type="molecule type" value="Genomic_DNA"/>
</dbReference>
<dbReference type="PRINTS" id="PR00344">
    <property type="entry name" value="BCTRLSENSOR"/>
</dbReference>
<sequence>MKSARVVVAAAISFVCLVLCVAAWVLYATAPPGPPRPLWYWLMTGEKSVEGLGFAVIGMFLVAHMPRLPLGWLFVVLGVSDALYPFLGAVLRHELPEGLRTAAFLGWLVVNVAGVVLFPLLTLFTPDGVLPGRRWRWVYPALGLIAAAQVVGLLLMVPVPGGQALVPGHSGLGVLVLRTAIMAFQALWAVCLAATYLDLRKRPKGLRRRQITVVLTIFSVGYASFFLEMWFTDQSFARAVVTVPDAVLDVLRLVIALVGLPALGFAMTRTHLHQIDRAARVTVIAVTVTGGLVLSYTLITAVLSRVLPGAASWGALVVALATGLAGFGLRDAVGAVRRRVDRAFYGDRAEPYRVLRALPSKLNEGLAAGEIPLAVCQTVVTVLRLPAAAIEVNGTRLASIGASAGEPTAFALGETGRLLVWPRSGQTSLDELDIAALEPLAEQTATVINTMLIGERLERSVEEERLRLRRDLHDGLGPALAGVTLQLSAVRTMLAPRSEEAALLESTSVHMRQILDDFRRVTRNQRPLLLDQYGLRGALVELCRRLSTTATPVVAHIPSELPPLSEDAVFHVAAESLTNAARHASATSISLTVTVEPECVVVEVRDDGRGIVDPAGVGVGMVSMRERVAATGGAWSVDTSSSGTAVRASFPVRALEVAP</sequence>
<evidence type="ECO:0000313" key="17">
    <source>
        <dbReference type="EMBL" id="GAA4032672.1"/>
    </source>
</evidence>
<evidence type="ECO:0000256" key="13">
    <source>
        <dbReference type="ARBA" id="ARBA00024827"/>
    </source>
</evidence>
<evidence type="ECO:0000256" key="2">
    <source>
        <dbReference type="ARBA" id="ARBA00001966"/>
    </source>
</evidence>
<dbReference type="InterPro" id="IPR004358">
    <property type="entry name" value="Sig_transdc_His_kin-like_C"/>
</dbReference>
<comment type="function">
    <text evidence="13">Member of the two-component regulatory system NreB/NreC involved in the control of dissimilatory nitrate/nitrite reduction in response to oxygen. NreB functions as a direct oxygen sensor histidine kinase which is autophosphorylated, in the absence of oxygen, probably at the conserved histidine residue, and transfers its phosphate group probably to a conserved aspartate residue of NreC. NreB/NreC activates the expression of the nitrate (narGHJI) and nitrite (nir) reductase operons, as well as the putative nitrate transporter gene narT.</text>
</comment>
<evidence type="ECO:0000256" key="1">
    <source>
        <dbReference type="ARBA" id="ARBA00000085"/>
    </source>
</evidence>
<evidence type="ECO:0000313" key="18">
    <source>
        <dbReference type="Proteomes" id="UP001501747"/>
    </source>
</evidence>
<evidence type="ECO:0000256" key="15">
    <source>
        <dbReference type="SAM" id="Phobius"/>
    </source>
</evidence>
<feature type="transmembrane region" description="Helical" evidence="15">
    <location>
        <begin position="281"/>
        <end position="304"/>
    </location>
</feature>
<evidence type="ECO:0000256" key="8">
    <source>
        <dbReference type="ARBA" id="ARBA00022679"/>
    </source>
</evidence>
<dbReference type="Pfam" id="PF02518">
    <property type="entry name" value="HATPase_c"/>
    <property type="match status" value="1"/>
</dbReference>
<keyword evidence="7" id="KW-0963">Cytoplasm</keyword>
<dbReference type="Gene3D" id="1.20.5.1930">
    <property type="match status" value="1"/>
</dbReference>
<dbReference type="Proteomes" id="UP001501747">
    <property type="component" value="Unassembled WGS sequence"/>
</dbReference>
<comment type="catalytic activity">
    <reaction evidence="1">
        <text>ATP + protein L-histidine = ADP + protein N-phospho-L-histidine.</text>
        <dbReference type="EC" id="2.7.13.3"/>
    </reaction>
</comment>
<keyword evidence="9" id="KW-0418">Kinase</keyword>
<dbReference type="InterPro" id="IPR036890">
    <property type="entry name" value="HATPase_C_sf"/>
</dbReference>
<dbReference type="SMART" id="SM00387">
    <property type="entry name" value="HATPase_c"/>
    <property type="match status" value="1"/>
</dbReference>
<reference evidence="18" key="1">
    <citation type="journal article" date="2019" name="Int. J. Syst. Evol. Microbiol.">
        <title>The Global Catalogue of Microorganisms (GCM) 10K type strain sequencing project: providing services to taxonomists for standard genome sequencing and annotation.</title>
        <authorList>
            <consortium name="The Broad Institute Genomics Platform"/>
            <consortium name="The Broad Institute Genome Sequencing Center for Infectious Disease"/>
            <person name="Wu L."/>
            <person name="Ma J."/>
        </authorList>
    </citation>
    <scope>NUCLEOTIDE SEQUENCE [LARGE SCALE GENOMIC DNA]</scope>
    <source>
        <strain evidence="18">JCM 17342</strain>
    </source>
</reference>
<keyword evidence="15" id="KW-0472">Membrane</keyword>
<dbReference type="RefSeq" id="WP_344884205.1">
    <property type="nucleotide sequence ID" value="NZ_BAABAL010000021.1"/>
</dbReference>
<dbReference type="EC" id="2.7.13.3" evidence="4"/>
<evidence type="ECO:0000256" key="14">
    <source>
        <dbReference type="ARBA" id="ARBA00030800"/>
    </source>
</evidence>
<feature type="transmembrane region" description="Helical" evidence="15">
    <location>
        <begin position="179"/>
        <end position="199"/>
    </location>
</feature>
<feature type="transmembrane region" description="Helical" evidence="15">
    <location>
        <begin position="211"/>
        <end position="230"/>
    </location>
</feature>
<evidence type="ECO:0000256" key="9">
    <source>
        <dbReference type="ARBA" id="ARBA00022777"/>
    </source>
</evidence>
<feature type="transmembrane region" description="Helical" evidence="15">
    <location>
        <begin position="38"/>
        <end position="63"/>
    </location>
</feature>
<dbReference type="Pfam" id="PF07730">
    <property type="entry name" value="HisKA_3"/>
    <property type="match status" value="1"/>
</dbReference>
<evidence type="ECO:0000256" key="7">
    <source>
        <dbReference type="ARBA" id="ARBA00022490"/>
    </source>
</evidence>
<name>A0ABP7TXF9_9PSEU</name>
<comment type="caution">
    <text evidence="17">The sequence shown here is derived from an EMBL/GenBank/DDBJ whole genome shotgun (WGS) entry which is preliminary data.</text>
</comment>
<dbReference type="InterPro" id="IPR003594">
    <property type="entry name" value="HATPase_dom"/>
</dbReference>
<evidence type="ECO:0000256" key="3">
    <source>
        <dbReference type="ARBA" id="ARBA00004496"/>
    </source>
</evidence>
<feature type="domain" description="Histidine kinase/HSP90-like ATPase" evidence="16">
    <location>
        <begin position="564"/>
        <end position="654"/>
    </location>
</feature>
<keyword evidence="11" id="KW-0902">Two-component regulatory system</keyword>
<evidence type="ECO:0000256" key="10">
    <source>
        <dbReference type="ARBA" id="ARBA00023004"/>
    </source>
</evidence>
<protein>
    <recommendedName>
        <fullName evidence="5">Oxygen sensor histidine kinase NreB</fullName>
        <ecNumber evidence="4">2.7.13.3</ecNumber>
    </recommendedName>
    <alternativeName>
        <fullName evidence="14">Nitrogen regulation protein B</fullName>
    </alternativeName>
</protein>
<keyword evidence="8" id="KW-0808">Transferase</keyword>
<evidence type="ECO:0000256" key="4">
    <source>
        <dbReference type="ARBA" id="ARBA00012438"/>
    </source>
</evidence>
<keyword evidence="10" id="KW-0408">Iron</keyword>
<keyword evidence="15" id="KW-0812">Transmembrane</keyword>
<dbReference type="InterPro" id="IPR050482">
    <property type="entry name" value="Sensor_HK_TwoCompSys"/>
</dbReference>
<keyword evidence="6" id="KW-0479">Metal-binding</keyword>
<feature type="transmembrane region" description="Helical" evidence="15">
    <location>
        <begin position="103"/>
        <end position="125"/>
    </location>
</feature>
<feature type="transmembrane region" description="Helical" evidence="15">
    <location>
        <begin position="250"/>
        <end position="269"/>
    </location>
</feature>
<keyword evidence="6" id="KW-0004">4Fe-4S</keyword>
<feature type="transmembrane region" description="Helical" evidence="15">
    <location>
        <begin position="310"/>
        <end position="329"/>
    </location>
</feature>
<evidence type="ECO:0000256" key="5">
    <source>
        <dbReference type="ARBA" id="ARBA00017322"/>
    </source>
</evidence>
<keyword evidence="18" id="KW-1185">Reference proteome</keyword>
<dbReference type="PANTHER" id="PTHR24421">
    <property type="entry name" value="NITRATE/NITRITE SENSOR PROTEIN NARX-RELATED"/>
    <property type="match status" value="1"/>
</dbReference>
<proteinExistence type="predicted"/>
<comment type="subcellular location">
    <subcellularLocation>
        <location evidence="3">Cytoplasm</location>
    </subcellularLocation>
</comment>
<gene>
    <name evidence="17" type="ORF">GCM10022247_67130</name>
</gene>
<feature type="transmembrane region" description="Helical" evidence="15">
    <location>
        <begin position="137"/>
        <end position="159"/>
    </location>
</feature>
<evidence type="ECO:0000259" key="16">
    <source>
        <dbReference type="SMART" id="SM00387"/>
    </source>
</evidence>